<dbReference type="Proteomes" id="UP000319432">
    <property type="component" value="Plasmid p1821L01"/>
</dbReference>
<name>A0A518V1U2_BRELA</name>
<evidence type="ECO:0008006" key="3">
    <source>
        <dbReference type="Google" id="ProtNLM"/>
    </source>
</evidence>
<keyword evidence="2" id="KW-1185">Reference proteome</keyword>
<dbReference type="EMBL" id="CP033461">
    <property type="protein sequence ID" value="QDX90959.1"/>
    <property type="molecule type" value="Genomic_DNA"/>
</dbReference>
<dbReference type="Pfam" id="PF14460">
    <property type="entry name" value="Prok-E2_D"/>
    <property type="match status" value="1"/>
</dbReference>
<organism evidence="1 2">
    <name type="scientific">Brevibacillus laterosporus</name>
    <name type="common">Bacillus laterosporus</name>
    <dbReference type="NCBI Taxonomy" id="1465"/>
    <lineage>
        <taxon>Bacteria</taxon>
        <taxon>Bacillati</taxon>
        <taxon>Bacillota</taxon>
        <taxon>Bacilli</taxon>
        <taxon>Bacillales</taxon>
        <taxon>Paenibacillaceae</taxon>
        <taxon>Brevibacillus</taxon>
    </lineage>
</organism>
<evidence type="ECO:0000313" key="2">
    <source>
        <dbReference type="Proteomes" id="UP000319432"/>
    </source>
</evidence>
<keyword evidence="1" id="KW-0614">Plasmid</keyword>
<dbReference type="OrthoDB" id="1955591at2"/>
<accession>A0A518V1U2</accession>
<dbReference type="AlphaFoldDB" id="A0A518V1U2"/>
<sequence length="265" mass="31040">MSFVTNFVKETIKMPHYNVEFSDDFLQGTPFCHIKVSQQGIILDEYKMSFDDFIEAIMDSRMSTLKTHKVVGVTKRKRFHRIIGKRKLSNPYNKIETPYLPTKCIKHIWVNRAQKEQLVFIEIPKQKWDTSFYNSKLDQVGFPRLLFGYRLKENFIKKIYILAIKDKGHVLGQTEIFKFPFSNVSNGVVCMGGNSFPNVKDLTQLSTMHNLFFAAPSSSCYYSSERNYSGIGDLRELYTYLQDKMFPEEWLNSKNMTLDEYCKSL</sequence>
<evidence type="ECO:0000313" key="1">
    <source>
        <dbReference type="EMBL" id="QDX90959.1"/>
    </source>
</evidence>
<proteinExistence type="predicted"/>
<gene>
    <name evidence="1" type="ORF">EEL30_00305</name>
</gene>
<geneLocation type="plasmid" evidence="1 2">
    <name>p1821L01</name>
</geneLocation>
<reference evidence="1 2" key="1">
    <citation type="submission" date="2018-11" db="EMBL/GenBank/DDBJ databases">
        <title>Phylogenetic determinants of toxin gene distribution in genomes of Brevibacillus laterosporus.</title>
        <authorList>
            <person name="Glare T.R."/>
            <person name="Durrant A."/>
            <person name="Berry C."/>
            <person name="Palma L."/>
            <person name="Ormskirk M."/>
            <person name="Cox M.O."/>
        </authorList>
    </citation>
    <scope>NUCLEOTIDE SEQUENCE [LARGE SCALE GENOMIC DNA]</scope>
    <source>
        <strain evidence="1 2">1821L</strain>
        <plasmid evidence="1 2">p1821L01</plasmid>
    </source>
</reference>
<protein>
    <recommendedName>
        <fullName evidence="3">PRTRC system protein B</fullName>
    </recommendedName>
</protein>
<dbReference type="InterPro" id="IPR032787">
    <property type="entry name" value="Prok-E2_D"/>
</dbReference>